<evidence type="ECO:0000313" key="3">
    <source>
        <dbReference type="Proteomes" id="UP000289437"/>
    </source>
</evidence>
<dbReference type="InterPro" id="IPR000905">
    <property type="entry name" value="Gcp-like_dom"/>
</dbReference>
<evidence type="ECO:0000259" key="1">
    <source>
        <dbReference type="Pfam" id="PF00814"/>
    </source>
</evidence>
<reference evidence="2 3" key="1">
    <citation type="submission" date="2018-11" db="EMBL/GenBank/DDBJ databases">
        <authorList>
            <person name="Mardanov A.V."/>
            <person name="Ravin N.V."/>
            <person name="Dedysh S.N."/>
        </authorList>
    </citation>
    <scope>NUCLEOTIDE SEQUENCE [LARGE SCALE GENOMIC DNA]</scope>
    <source>
        <strain evidence="2 3">AF10</strain>
    </source>
</reference>
<organism evidence="2 3">
    <name type="scientific">Granulicella sibirica</name>
    <dbReference type="NCBI Taxonomy" id="2479048"/>
    <lineage>
        <taxon>Bacteria</taxon>
        <taxon>Pseudomonadati</taxon>
        <taxon>Acidobacteriota</taxon>
        <taxon>Terriglobia</taxon>
        <taxon>Terriglobales</taxon>
        <taxon>Acidobacteriaceae</taxon>
        <taxon>Granulicella</taxon>
    </lineage>
</organism>
<gene>
    <name evidence="2" type="ORF">GRAN_0041</name>
</gene>
<protein>
    <submittedName>
        <fullName evidence="2">TsaB protein, required for threonylcarbamoyladenosine (T(6)A) formation in tRNA</fullName>
    </submittedName>
</protein>
<dbReference type="InterPro" id="IPR043129">
    <property type="entry name" value="ATPase_NBD"/>
</dbReference>
<dbReference type="Proteomes" id="UP000289437">
    <property type="component" value="Unassembled WGS sequence"/>
</dbReference>
<keyword evidence="3" id="KW-1185">Reference proteome</keyword>
<dbReference type="InterPro" id="IPR022496">
    <property type="entry name" value="T6A_TsaB"/>
</dbReference>
<dbReference type="Pfam" id="PF00814">
    <property type="entry name" value="TsaD"/>
    <property type="match status" value="1"/>
</dbReference>
<accession>A0A4Q0T593</accession>
<dbReference type="Gene3D" id="3.30.420.40">
    <property type="match status" value="1"/>
</dbReference>
<dbReference type="OrthoDB" id="9784166at2"/>
<dbReference type="GO" id="GO:0005829">
    <property type="term" value="C:cytosol"/>
    <property type="evidence" value="ECO:0007669"/>
    <property type="project" value="TreeGrafter"/>
</dbReference>
<name>A0A4Q0T593_9BACT</name>
<comment type="caution">
    <text evidence="2">The sequence shown here is derived from an EMBL/GenBank/DDBJ whole genome shotgun (WGS) entry which is preliminary data.</text>
</comment>
<sequence length="223" mass="23410">MRVLLIHTCGVEGSVAVADTSAPKPLLAMAVLPPRTFSEGLMPAIRAILTEAEWTVSDLNLVGVVRGPGSFTGVRTGLSVGKGLAEALDIPLVGVSRLALLASCATADTVHAVLDAGRGEFYYGLYESGMCERESLIGREELVRLIERKGKVAISEEVLICEEKVASELEGLDVTLLPEPAAGIGLGLVLNGLGQGTEGVLQDANYLRRTDGEIFAKAIVGRL</sequence>
<feature type="domain" description="Gcp-like" evidence="1">
    <location>
        <begin position="35"/>
        <end position="138"/>
    </location>
</feature>
<dbReference type="PANTHER" id="PTHR11735">
    <property type="entry name" value="TRNA N6-ADENOSINE THREONYLCARBAMOYLTRANSFERASE"/>
    <property type="match status" value="1"/>
</dbReference>
<dbReference type="GO" id="GO:0002949">
    <property type="term" value="P:tRNA threonylcarbamoyladenosine modification"/>
    <property type="evidence" value="ECO:0007669"/>
    <property type="project" value="InterPro"/>
</dbReference>
<proteinExistence type="predicted"/>
<dbReference type="Gene3D" id="3.30.420.200">
    <property type="match status" value="1"/>
</dbReference>
<reference evidence="3" key="2">
    <citation type="submission" date="2019-02" db="EMBL/GenBank/DDBJ databases">
        <title>Granulicella sibirica sp. nov., a psychrotolerant acidobacterium isolated from an organic soil layer in forested tundra, West Siberia.</title>
        <authorList>
            <person name="Oshkin I.Y."/>
            <person name="Kulichevskaya I.S."/>
            <person name="Rijpstra W.I.C."/>
            <person name="Sinninghe Damste J.S."/>
            <person name="Rakitin A.L."/>
            <person name="Ravin N.V."/>
            <person name="Dedysh S.N."/>
        </authorList>
    </citation>
    <scope>NUCLEOTIDE SEQUENCE [LARGE SCALE GENOMIC DNA]</scope>
    <source>
        <strain evidence="3">AF10</strain>
    </source>
</reference>
<dbReference type="EMBL" id="RDSM01000001">
    <property type="protein sequence ID" value="RXH56731.1"/>
    <property type="molecule type" value="Genomic_DNA"/>
</dbReference>
<evidence type="ECO:0000313" key="2">
    <source>
        <dbReference type="EMBL" id="RXH56731.1"/>
    </source>
</evidence>
<dbReference type="SUPFAM" id="SSF53067">
    <property type="entry name" value="Actin-like ATPase domain"/>
    <property type="match status" value="1"/>
</dbReference>
<dbReference type="NCBIfam" id="TIGR03725">
    <property type="entry name" value="T6A_YeaZ"/>
    <property type="match status" value="1"/>
</dbReference>
<dbReference type="RefSeq" id="WP_161570782.1">
    <property type="nucleotide sequence ID" value="NZ_RDSM01000001.1"/>
</dbReference>
<dbReference type="PANTHER" id="PTHR11735:SF11">
    <property type="entry name" value="TRNA THREONYLCARBAMOYLADENOSINE BIOSYNTHESIS PROTEIN TSAB"/>
    <property type="match status" value="1"/>
</dbReference>
<dbReference type="AlphaFoldDB" id="A0A4Q0T593"/>